<dbReference type="InterPro" id="IPR001375">
    <property type="entry name" value="Peptidase_S9_cat"/>
</dbReference>
<dbReference type="OrthoDB" id="128799at2"/>
<gene>
    <name evidence="4" type="ORF">ABI_23300</name>
</gene>
<dbReference type="Pfam" id="PF00326">
    <property type="entry name" value="Peptidase_S9"/>
    <property type="match status" value="1"/>
</dbReference>
<dbReference type="HOGENOM" id="CLU_008615_3_1_5"/>
<organism evidence="4 5">
    <name type="scientific">Asticcacaulis biprosthecium C19</name>
    <dbReference type="NCBI Taxonomy" id="715226"/>
    <lineage>
        <taxon>Bacteria</taxon>
        <taxon>Pseudomonadati</taxon>
        <taxon>Pseudomonadota</taxon>
        <taxon>Alphaproteobacteria</taxon>
        <taxon>Caulobacterales</taxon>
        <taxon>Caulobacteraceae</taxon>
        <taxon>Asticcacaulis</taxon>
    </lineage>
</organism>
<keyword evidence="5" id="KW-1185">Reference proteome</keyword>
<dbReference type="GO" id="GO:0006508">
    <property type="term" value="P:proteolysis"/>
    <property type="evidence" value="ECO:0007669"/>
    <property type="project" value="InterPro"/>
</dbReference>
<evidence type="ECO:0000256" key="1">
    <source>
        <dbReference type="ARBA" id="ARBA00022801"/>
    </source>
</evidence>
<dbReference type="GO" id="GO:0004252">
    <property type="term" value="F:serine-type endopeptidase activity"/>
    <property type="evidence" value="ECO:0007669"/>
    <property type="project" value="TreeGrafter"/>
</dbReference>
<dbReference type="STRING" id="715226.ABI_23300"/>
<evidence type="ECO:0000256" key="2">
    <source>
        <dbReference type="SAM" id="SignalP"/>
    </source>
</evidence>
<reference evidence="5" key="1">
    <citation type="submission" date="2011-03" db="EMBL/GenBank/DDBJ databases">
        <title>Draft genome sequence of Brevundimonas diminuta.</title>
        <authorList>
            <person name="Brown P.J.B."/>
            <person name="Buechlein A."/>
            <person name="Hemmerich C."/>
            <person name="Brun Y.V."/>
        </authorList>
    </citation>
    <scope>NUCLEOTIDE SEQUENCE [LARGE SCALE GENOMIC DNA]</scope>
    <source>
        <strain evidence="5">C19</strain>
    </source>
</reference>
<sequence>MTKLNRRALFRLGGAAAAVNLATLPVRAEDTPTTPKTPLPPVEAYAAPPFVDEIALSPDGSRVALVTQGGDDKVIMHFTVDNPQPGILTLGPGKIRGLFFGDNQHVILINSVTADLPGFFGNRHEFSSARSINLETGDSSVFFTKENGFHSIVLGSLQRVQVDGEYHVTASNYRMLAGGSICLYRFRMRDGKSQILAAAPATTEDWLITPEGHPLMLSQYSRSSKQWELYYNRAPAGKSTQFKSIYTSEPGVGLSLLGLGRDGQSAIIGFDDDDGKGEYREISPDGILGASLDESADELGRYPLFHPVTGRLTGFARHDDAITYDYSDPLLKKIAEGLSPTIGPDYRLAISEFAEDPRKVIVYGESAYDAGTYFFVDFSTGKVVTLSANYPNLPEEWITQKTAVTYTARDGLDIHAYLTLPPFAKPVDLPLVVIPHGGPQARDYIDFDWQAQCLASRGYAVIQPNFRGSAGYGGDFITKGHGEWGRKMQTDLSDSVTSLAAQRIVDPRRVAILGASYGGYAALAGSTLDPGVYRCAISIAGISDLKSMIGFTIDNSGSDRARSVLYWKRFMGDPKTYDDISPARQAAKADCPVLLIHGSDDTVVPIDQSRRMEKALKAAGKAVEFVTYKGQDHWETVGSHRIEMMKTVLAFLQKHNPSDDLA</sequence>
<dbReference type="EMBL" id="GL883078">
    <property type="protein sequence ID" value="EGF90918.1"/>
    <property type="molecule type" value="Genomic_DNA"/>
</dbReference>
<feature type="signal peptide" evidence="2">
    <location>
        <begin position="1"/>
        <end position="28"/>
    </location>
</feature>
<dbReference type="RefSeq" id="WP_006273100.1">
    <property type="nucleotide sequence ID" value="NZ_GL883078.1"/>
</dbReference>
<keyword evidence="2" id="KW-0732">Signal</keyword>
<dbReference type="Proteomes" id="UP000006512">
    <property type="component" value="Unassembled WGS sequence"/>
</dbReference>
<dbReference type="Gene3D" id="3.40.50.1820">
    <property type="entry name" value="alpha/beta hydrolase"/>
    <property type="match status" value="1"/>
</dbReference>
<proteinExistence type="predicted"/>
<name>F4QNL0_9CAUL</name>
<dbReference type="PROSITE" id="PS51318">
    <property type="entry name" value="TAT"/>
    <property type="match status" value="1"/>
</dbReference>
<accession>F4QNL0</accession>
<evidence type="ECO:0000259" key="3">
    <source>
        <dbReference type="Pfam" id="PF00326"/>
    </source>
</evidence>
<keyword evidence="1" id="KW-0378">Hydrolase</keyword>
<dbReference type="InterPro" id="IPR006311">
    <property type="entry name" value="TAT_signal"/>
</dbReference>
<dbReference type="eggNOG" id="COG1506">
    <property type="taxonomic scope" value="Bacteria"/>
</dbReference>
<dbReference type="AlphaFoldDB" id="F4QNL0"/>
<dbReference type="PANTHER" id="PTHR42776">
    <property type="entry name" value="SERINE PEPTIDASE S9 FAMILY MEMBER"/>
    <property type="match status" value="1"/>
</dbReference>
<protein>
    <submittedName>
        <fullName evidence="4">Prolyl oligopeptidase family protein</fullName>
    </submittedName>
</protein>
<dbReference type="PANTHER" id="PTHR42776:SF27">
    <property type="entry name" value="DIPEPTIDYL PEPTIDASE FAMILY MEMBER 6"/>
    <property type="match status" value="1"/>
</dbReference>
<dbReference type="InterPro" id="IPR029058">
    <property type="entry name" value="AB_hydrolase_fold"/>
</dbReference>
<dbReference type="SUPFAM" id="SSF53474">
    <property type="entry name" value="alpha/beta-Hydrolases"/>
    <property type="match status" value="1"/>
</dbReference>
<feature type="domain" description="Peptidase S9 prolyl oligopeptidase catalytic" evidence="3">
    <location>
        <begin position="446"/>
        <end position="655"/>
    </location>
</feature>
<evidence type="ECO:0000313" key="4">
    <source>
        <dbReference type="EMBL" id="EGF90918.1"/>
    </source>
</evidence>
<evidence type="ECO:0000313" key="5">
    <source>
        <dbReference type="Proteomes" id="UP000006512"/>
    </source>
</evidence>
<dbReference type="SUPFAM" id="SSF50993">
    <property type="entry name" value="Peptidase/esterase 'gauge' domain"/>
    <property type="match status" value="1"/>
</dbReference>
<feature type="chain" id="PRO_5003320346" evidence="2">
    <location>
        <begin position="29"/>
        <end position="662"/>
    </location>
</feature>